<dbReference type="PANTHER" id="PTHR10283:SF82">
    <property type="entry name" value="SOLUTE CARRIER FAMILY 13 MEMBER 2"/>
    <property type="match status" value="1"/>
</dbReference>
<feature type="transmembrane region" description="Helical" evidence="6">
    <location>
        <begin position="12"/>
        <end position="36"/>
    </location>
</feature>
<keyword evidence="5 6" id="KW-0472">Membrane</keyword>
<dbReference type="GO" id="GO:0005886">
    <property type="term" value="C:plasma membrane"/>
    <property type="evidence" value="ECO:0007669"/>
    <property type="project" value="TreeGrafter"/>
</dbReference>
<feature type="transmembrane region" description="Helical" evidence="6">
    <location>
        <begin position="89"/>
        <end position="106"/>
    </location>
</feature>
<keyword evidence="8" id="KW-1185">Reference proteome</keyword>
<comment type="similarity">
    <text evidence="2">Belongs to the SLC13A/DASS transporter (TC 2.A.47) family. NADC subfamily.</text>
</comment>
<dbReference type="Proteomes" id="UP000276133">
    <property type="component" value="Unassembled WGS sequence"/>
</dbReference>
<evidence type="ECO:0000256" key="5">
    <source>
        <dbReference type="ARBA" id="ARBA00023136"/>
    </source>
</evidence>
<organism evidence="7 8">
    <name type="scientific">Brachionus plicatilis</name>
    <name type="common">Marine rotifer</name>
    <name type="synonym">Brachionus muelleri</name>
    <dbReference type="NCBI Taxonomy" id="10195"/>
    <lineage>
        <taxon>Eukaryota</taxon>
        <taxon>Metazoa</taxon>
        <taxon>Spiralia</taxon>
        <taxon>Gnathifera</taxon>
        <taxon>Rotifera</taxon>
        <taxon>Eurotatoria</taxon>
        <taxon>Monogononta</taxon>
        <taxon>Pseudotrocha</taxon>
        <taxon>Ploima</taxon>
        <taxon>Brachionidae</taxon>
        <taxon>Brachionus</taxon>
    </lineage>
</organism>
<feature type="transmembrane region" description="Helical" evidence="6">
    <location>
        <begin position="337"/>
        <end position="353"/>
    </location>
</feature>
<sequence length="546" mass="60131">AAYCGYVLVIMSLYWITECLPIAVTSLLPVLLFPIFNILSSNATSQIYFQDIQMLFFGGLVLAIGIEKTGLHERVALKIIMFFGSDPKWLLLGVMTVTGFLSLWISNTASSSMMLPIVVALVKQLAKYNPAFSNKKTIPSVSYNKVNDASNLDTNTGFKVEHVTYNDDEGTFHEETSEEHIANEELQTPAGKKLMKGFCLGIAYSASVGGSGSLVGTTPNLLLKGFFDTNYPDGGLNFLTYLLFSLPAAAMVVLASWIVLAVIWLPKSELMFFKKKPKTAAGDQLKKMIKNRYDQLGPISFDQISVGILFVLCVLLWLTREPIVDGWHRFFGYDKYVSDTTPAILIVILSFVWPKNNIFQGHKYEHLLKWSDMINFPWDVILLGGGSLAIAKGFQESGLSTWIGDILKDVMPEQKGLALLIILLFCGFGTEFTSNTSMASIFIPIANSLASSIGIIPHYFLMPMTVCVSFAFLFPVATPPNAIVFGSGYIKIKDMIISGISLKIIGIAVLMMAANVWLYPIFPNATIATNTNVTESFKQVTFASNL</sequence>
<feature type="transmembrane region" description="Helical" evidence="6">
    <location>
        <begin position="468"/>
        <end position="490"/>
    </location>
</feature>
<feature type="transmembrane region" description="Helical" evidence="6">
    <location>
        <begin position="238"/>
        <end position="265"/>
    </location>
</feature>
<dbReference type="PANTHER" id="PTHR10283">
    <property type="entry name" value="SOLUTE CARRIER FAMILY 13 MEMBER"/>
    <property type="match status" value="1"/>
</dbReference>
<dbReference type="AlphaFoldDB" id="A0A3M7Q6S9"/>
<dbReference type="Pfam" id="PF00939">
    <property type="entry name" value="Na_sulph_symp"/>
    <property type="match status" value="1"/>
</dbReference>
<feature type="transmembrane region" description="Helical" evidence="6">
    <location>
        <begin position="414"/>
        <end position="434"/>
    </location>
</feature>
<comment type="caution">
    <text evidence="7">The sequence shown here is derived from an EMBL/GenBank/DDBJ whole genome shotgun (WGS) entry which is preliminary data.</text>
</comment>
<dbReference type="EMBL" id="REGN01007320">
    <property type="protein sequence ID" value="RNA06658.1"/>
    <property type="molecule type" value="Genomic_DNA"/>
</dbReference>
<evidence type="ECO:0000256" key="6">
    <source>
        <dbReference type="SAM" id="Phobius"/>
    </source>
</evidence>
<reference evidence="7 8" key="1">
    <citation type="journal article" date="2018" name="Sci. Rep.">
        <title>Genomic signatures of local adaptation to the degree of environmental predictability in rotifers.</title>
        <authorList>
            <person name="Franch-Gras L."/>
            <person name="Hahn C."/>
            <person name="Garcia-Roger E.M."/>
            <person name="Carmona M.J."/>
            <person name="Serra M."/>
            <person name="Gomez A."/>
        </authorList>
    </citation>
    <scope>NUCLEOTIDE SEQUENCE [LARGE SCALE GENOMIC DNA]</scope>
    <source>
        <strain evidence="7">HYR1</strain>
    </source>
</reference>
<dbReference type="OrthoDB" id="6493944at2759"/>
<feature type="transmembrane region" description="Helical" evidence="6">
    <location>
        <begin position="502"/>
        <end position="522"/>
    </location>
</feature>
<gene>
    <name evidence="7" type="ORF">BpHYR1_053847</name>
</gene>
<dbReference type="InterPro" id="IPR001898">
    <property type="entry name" value="SLC13A/DASS"/>
</dbReference>
<dbReference type="GO" id="GO:0015141">
    <property type="term" value="F:succinate transmembrane transporter activity"/>
    <property type="evidence" value="ECO:0007669"/>
    <property type="project" value="TreeGrafter"/>
</dbReference>
<protein>
    <submittedName>
        <fullName evidence="7">Solute carrier family 13 member 2</fullName>
    </submittedName>
</protein>
<feature type="non-terminal residue" evidence="7">
    <location>
        <position position="1"/>
    </location>
</feature>
<dbReference type="STRING" id="10195.A0A3M7Q6S9"/>
<evidence type="ECO:0000256" key="2">
    <source>
        <dbReference type="ARBA" id="ARBA00006772"/>
    </source>
</evidence>
<evidence type="ECO:0000313" key="8">
    <source>
        <dbReference type="Proteomes" id="UP000276133"/>
    </source>
</evidence>
<evidence type="ECO:0000256" key="3">
    <source>
        <dbReference type="ARBA" id="ARBA00022692"/>
    </source>
</evidence>
<name>A0A3M7Q6S9_BRAPC</name>
<evidence type="ECO:0000256" key="1">
    <source>
        <dbReference type="ARBA" id="ARBA00004141"/>
    </source>
</evidence>
<evidence type="ECO:0000313" key="7">
    <source>
        <dbReference type="EMBL" id="RNA06658.1"/>
    </source>
</evidence>
<keyword evidence="4 6" id="KW-1133">Transmembrane helix</keyword>
<feature type="transmembrane region" description="Helical" evidence="6">
    <location>
        <begin position="441"/>
        <end position="462"/>
    </location>
</feature>
<feature type="transmembrane region" description="Helical" evidence="6">
    <location>
        <begin position="197"/>
        <end position="218"/>
    </location>
</feature>
<dbReference type="GO" id="GO:0015137">
    <property type="term" value="F:citrate transmembrane transporter activity"/>
    <property type="evidence" value="ECO:0007669"/>
    <property type="project" value="TreeGrafter"/>
</dbReference>
<proteinExistence type="inferred from homology"/>
<keyword evidence="3 6" id="KW-0812">Transmembrane</keyword>
<evidence type="ECO:0000256" key="4">
    <source>
        <dbReference type="ARBA" id="ARBA00022989"/>
    </source>
</evidence>
<comment type="subcellular location">
    <subcellularLocation>
        <location evidence="1">Membrane</location>
        <topology evidence="1">Multi-pass membrane protein</topology>
    </subcellularLocation>
</comment>
<feature type="transmembrane region" description="Helical" evidence="6">
    <location>
        <begin position="296"/>
        <end position="317"/>
    </location>
</feature>
<accession>A0A3M7Q6S9</accession>